<dbReference type="AlphaFoldDB" id="A0A127M8Y1"/>
<dbReference type="RefSeq" id="WP_008251949.1">
    <property type="nucleotide sequence ID" value="NZ_CP014544.1"/>
</dbReference>
<dbReference type="KEGG" id="zal:AZF00_15625"/>
<dbReference type="Proteomes" id="UP000074119">
    <property type="component" value="Chromosome"/>
</dbReference>
<dbReference type="EMBL" id="CP014544">
    <property type="protein sequence ID" value="AMO69638.1"/>
    <property type="molecule type" value="Genomic_DNA"/>
</dbReference>
<sequence>MPQVLVSELRLCSSSTFNNISTQFVTDGSGGLTAQERGTFRYDSTVAKAIGIPKLKEEESVNLSYGVVLEPVDALSISK</sequence>
<gene>
    <name evidence="1" type="ORF">AZF00_15625</name>
</gene>
<accession>A0A127M8Y1</accession>
<reference evidence="1 2" key="1">
    <citation type="submission" date="2015-12" db="EMBL/GenBank/DDBJ databases">
        <authorList>
            <person name="Shamseldin A."/>
            <person name="Moawad H."/>
            <person name="Abd El-Rahim W.M."/>
            <person name="Sadowsky M.J."/>
        </authorList>
    </citation>
    <scope>NUCLEOTIDE SEQUENCE [LARGE SCALE GENOMIC DNA]</scope>
    <source>
        <strain evidence="1 2">SM2</strain>
    </source>
</reference>
<organism evidence="1 2">
    <name type="scientific">Zhongshania aliphaticivorans</name>
    <dbReference type="NCBI Taxonomy" id="1470434"/>
    <lineage>
        <taxon>Bacteria</taxon>
        <taxon>Pseudomonadati</taxon>
        <taxon>Pseudomonadota</taxon>
        <taxon>Gammaproteobacteria</taxon>
        <taxon>Cellvibrionales</taxon>
        <taxon>Spongiibacteraceae</taxon>
        <taxon>Zhongshania</taxon>
    </lineage>
</organism>
<proteinExistence type="predicted"/>
<protein>
    <submittedName>
        <fullName evidence="1">Uncharacterized protein</fullName>
    </submittedName>
</protein>
<evidence type="ECO:0000313" key="2">
    <source>
        <dbReference type="Proteomes" id="UP000074119"/>
    </source>
</evidence>
<name>A0A127M8Y1_9GAMM</name>
<evidence type="ECO:0000313" key="1">
    <source>
        <dbReference type="EMBL" id="AMO69638.1"/>
    </source>
</evidence>
<dbReference type="STRING" id="1470434.AZF00_15625"/>